<dbReference type="Proteomes" id="UP000824242">
    <property type="component" value="Unassembled WGS sequence"/>
</dbReference>
<accession>A0A9D1DE82</accession>
<dbReference type="AlphaFoldDB" id="A0A9D1DE82"/>
<feature type="region of interest" description="Disordered" evidence="1">
    <location>
        <begin position="152"/>
        <end position="178"/>
    </location>
</feature>
<protein>
    <submittedName>
        <fullName evidence="2">Baseplate J/gp47 family protein</fullName>
    </submittedName>
</protein>
<feature type="compositionally biased region" description="Basic and acidic residues" evidence="1">
    <location>
        <begin position="165"/>
        <end position="178"/>
    </location>
</feature>
<reference evidence="2" key="1">
    <citation type="submission" date="2020-10" db="EMBL/GenBank/DDBJ databases">
        <authorList>
            <person name="Gilroy R."/>
        </authorList>
    </citation>
    <scope>NUCLEOTIDE SEQUENCE</scope>
    <source>
        <strain evidence="2">ChiSxjej1B13-7958</strain>
    </source>
</reference>
<sequence length="1013" mass="114088">MKHNNVQLDSRSVQDLRGEIRRLAASYTPEWAFSDVNPDVGSVVGLIFANQMEENIRRMNLVMEKYHTEFVNMLNLSLRPAYPACGVVVMNLIEGSVSGVQVPAGTRLIGQDDGEDARQIFFETASDLYVTGAKLTDVFQASGSFGKLLPVRGGRPRQELPGTAAREERTAAEEEPLETERMPEIPLFDFNAQGVERWALVLTHDTLFRTRENIELRVAVRGPQGEDLSKQLADPLAFRWSYLENGAYVPFSRVEARDGAVSLWRTQAPAGTAENETAHECTEICVKALRPITENLTMQSLTISSSCDSVPPDTVYDGVSELEPASFLPFGETVSLFDECYLCADSVFSQRDASVEISFRLRTQEHLVTLSLAQEKEELRIIKRKPRTIQYQAARTSPQIVSLEYFNGAGWRRLACEEDWSSLFDGTHAGDFTIRFRCPGDWRPLIVGGYEGRSLRLRVTRADDCYLQPCLHTMPRLENLKLSYSYADEWKQPQKVQRLCGTKVADLTRSLWAGEAFEGFCALPYGGNALYLGFDRPMDGAPVSLLFDVKENANFVDAPLRFEYSTKDGFEPLRVVDHTRNLSESGTVLFIPPVHFSRREIEGQKRWWIRLVDERGLFDNPDRYHPVIRRILPNAVEIRNRITMPEEVFYVTASVPNMEFSLSARNILSADVFVSEKSRLSVPAMRAMLEERPDDVRVEYDFLGEITEFYVRWTEVDNFDHSSPGDRHYMLDRMNNVLRFGDGVSVMIPPAQPGPAFTVQAVCCDGSAGNLPAGRVRQSFSQLLYVESLTNPLPVASGSDLESVESARERGANLICSKNRLVSELDFVREVKAFASSIRKVRCVVGRDFDGYPMPDAVSIAVMTKDYRENDHAFANLRDRLRAHLMQKSEATLQELLIGEPSYVEISVSVWAGTEDPDHAFELQEILRQQIKDYLDPFTGGSGRGWPIGVLPEEAQLSRMLHSVDCGLVVKRFCATARYTDRRGVHECSLSDMRPTPFMIGVSGTHTVSVRLK</sequence>
<proteinExistence type="predicted"/>
<name>A0A9D1DE82_9FIRM</name>
<evidence type="ECO:0000313" key="3">
    <source>
        <dbReference type="Proteomes" id="UP000824242"/>
    </source>
</evidence>
<evidence type="ECO:0000313" key="2">
    <source>
        <dbReference type="EMBL" id="HIR47401.1"/>
    </source>
</evidence>
<comment type="caution">
    <text evidence="2">The sequence shown here is derived from an EMBL/GenBank/DDBJ whole genome shotgun (WGS) entry which is preliminary data.</text>
</comment>
<gene>
    <name evidence="2" type="ORF">IAB89_07045</name>
</gene>
<reference evidence="2" key="2">
    <citation type="journal article" date="2021" name="PeerJ">
        <title>Extensive microbial diversity within the chicken gut microbiome revealed by metagenomics and culture.</title>
        <authorList>
            <person name="Gilroy R."/>
            <person name="Ravi A."/>
            <person name="Getino M."/>
            <person name="Pursley I."/>
            <person name="Horton D.L."/>
            <person name="Alikhan N.F."/>
            <person name="Baker D."/>
            <person name="Gharbi K."/>
            <person name="Hall N."/>
            <person name="Watson M."/>
            <person name="Adriaenssens E.M."/>
            <person name="Foster-Nyarko E."/>
            <person name="Jarju S."/>
            <person name="Secka A."/>
            <person name="Antonio M."/>
            <person name="Oren A."/>
            <person name="Chaudhuri R.R."/>
            <person name="La Ragione R."/>
            <person name="Hildebrand F."/>
            <person name="Pallen M.J."/>
        </authorList>
    </citation>
    <scope>NUCLEOTIDE SEQUENCE</scope>
    <source>
        <strain evidence="2">ChiSxjej1B13-7958</strain>
    </source>
</reference>
<dbReference type="EMBL" id="DVGZ01000073">
    <property type="protein sequence ID" value="HIR47401.1"/>
    <property type="molecule type" value="Genomic_DNA"/>
</dbReference>
<organism evidence="2 3">
    <name type="scientific">Candidatus Caccousia avicola</name>
    <dbReference type="NCBI Taxonomy" id="2840721"/>
    <lineage>
        <taxon>Bacteria</taxon>
        <taxon>Bacillati</taxon>
        <taxon>Bacillota</taxon>
        <taxon>Clostridia</taxon>
        <taxon>Eubacteriales</taxon>
        <taxon>Oscillospiraceae</taxon>
        <taxon>Oscillospiraceae incertae sedis</taxon>
        <taxon>Candidatus Caccousia</taxon>
    </lineage>
</organism>
<evidence type="ECO:0000256" key="1">
    <source>
        <dbReference type="SAM" id="MobiDB-lite"/>
    </source>
</evidence>